<reference evidence="2" key="2">
    <citation type="journal article" date="2015" name="Fish Shellfish Immunol.">
        <title>Early steps in the European eel (Anguilla anguilla)-Vibrio vulnificus interaction in the gills: Role of the RtxA13 toxin.</title>
        <authorList>
            <person name="Callol A."/>
            <person name="Pajuelo D."/>
            <person name="Ebbesson L."/>
            <person name="Teles M."/>
            <person name="MacKenzie S."/>
            <person name="Amaro C."/>
        </authorList>
    </citation>
    <scope>NUCLEOTIDE SEQUENCE</scope>
</reference>
<dbReference type="EMBL" id="GBXM01039039">
    <property type="protein sequence ID" value="JAH69538.1"/>
    <property type="molecule type" value="Transcribed_RNA"/>
</dbReference>
<name>A0A0E9UX31_ANGAN</name>
<evidence type="ECO:0000313" key="2">
    <source>
        <dbReference type="EMBL" id="JAH69538.1"/>
    </source>
</evidence>
<sequence length="28" mass="3401">MWRRKQNSSCARQEQEQYNLLRGGHPAR</sequence>
<accession>A0A0E9UX31</accession>
<proteinExistence type="predicted"/>
<organism evidence="2">
    <name type="scientific">Anguilla anguilla</name>
    <name type="common">European freshwater eel</name>
    <name type="synonym">Muraena anguilla</name>
    <dbReference type="NCBI Taxonomy" id="7936"/>
    <lineage>
        <taxon>Eukaryota</taxon>
        <taxon>Metazoa</taxon>
        <taxon>Chordata</taxon>
        <taxon>Craniata</taxon>
        <taxon>Vertebrata</taxon>
        <taxon>Euteleostomi</taxon>
        <taxon>Actinopterygii</taxon>
        <taxon>Neopterygii</taxon>
        <taxon>Teleostei</taxon>
        <taxon>Anguilliformes</taxon>
        <taxon>Anguillidae</taxon>
        <taxon>Anguilla</taxon>
    </lineage>
</organism>
<reference evidence="2" key="1">
    <citation type="submission" date="2014-11" db="EMBL/GenBank/DDBJ databases">
        <authorList>
            <person name="Amaro Gonzalez C."/>
        </authorList>
    </citation>
    <scope>NUCLEOTIDE SEQUENCE</scope>
</reference>
<feature type="region of interest" description="Disordered" evidence="1">
    <location>
        <begin position="1"/>
        <end position="28"/>
    </location>
</feature>
<dbReference type="AlphaFoldDB" id="A0A0E9UX31"/>
<dbReference type="EMBL" id="GBXM01074993">
    <property type="protein sequence ID" value="JAH33584.1"/>
    <property type="molecule type" value="Transcribed_RNA"/>
</dbReference>
<feature type="compositionally biased region" description="Polar residues" evidence="1">
    <location>
        <begin position="7"/>
        <end position="18"/>
    </location>
</feature>
<evidence type="ECO:0000256" key="1">
    <source>
        <dbReference type="SAM" id="MobiDB-lite"/>
    </source>
</evidence>
<protein>
    <submittedName>
        <fullName evidence="2">Uncharacterized protein</fullName>
    </submittedName>
</protein>